<dbReference type="GO" id="GO:0005829">
    <property type="term" value="C:cytosol"/>
    <property type="evidence" value="ECO:0007669"/>
    <property type="project" value="TreeGrafter"/>
</dbReference>
<evidence type="ECO:0000313" key="7">
    <source>
        <dbReference type="Proteomes" id="UP000006201"/>
    </source>
</evidence>
<dbReference type="eggNOG" id="COG3028">
    <property type="taxonomic scope" value="Bacteria"/>
</dbReference>
<dbReference type="EMBL" id="AAOH01000010">
    <property type="protein sequence ID" value="EAR26714.1"/>
    <property type="molecule type" value="Genomic_DNA"/>
</dbReference>
<dbReference type="CDD" id="cd16331">
    <property type="entry name" value="YjgA-like"/>
    <property type="match status" value="1"/>
</dbReference>
<dbReference type="Gene3D" id="1.10.60.30">
    <property type="entry name" value="PSPTO4464-like domains"/>
    <property type="match status" value="2"/>
</dbReference>
<dbReference type="PANTHER" id="PTHR38101:SF1">
    <property type="entry name" value="UPF0307 PROTEIN YJGA"/>
    <property type="match status" value="1"/>
</dbReference>
<dbReference type="HAMAP" id="MF_00765">
    <property type="entry name" value="DarP"/>
    <property type="match status" value="1"/>
</dbReference>
<dbReference type="HOGENOM" id="CLU_106757_2_0_6"/>
<dbReference type="AlphaFoldDB" id="A4CF39"/>
<gene>
    <name evidence="5" type="primary">darP</name>
    <name evidence="6" type="ORF">PTD2_17282</name>
</gene>
<keyword evidence="6" id="KW-0067">ATP-binding</keyword>
<comment type="similarity">
    <text evidence="5">Belongs to the DarP family.</text>
</comment>
<dbReference type="InterPro" id="IPR023153">
    <property type="entry name" value="DarP_sf"/>
</dbReference>
<keyword evidence="7" id="KW-1185">Reference proteome</keyword>
<dbReference type="Proteomes" id="UP000006201">
    <property type="component" value="Unassembled WGS sequence"/>
</dbReference>
<evidence type="ECO:0000256" key="1">
    <source>
        <dbReference type="ARBA" id="ARBA00022490"/>
    </source>
</evidence>
<organism evidence="6 7">
    <name type="scientific">Pseudoalteromonas tunicata D2</name>
    <dbReference type="NCBI Taxonomy" id="87626"/>
    <lineage>
        <taxon>Bacteria</taxon>
        <taxon>Pseudomonadati</taxon>
        <taxon>Pseudomonadota</taxon>
        <taxon>Gammaproteobacteria</taxon>
        <taxon>Alteromonadales</taxon>
        <taxon>Pseudoalteromonadaceae</taxon>
        <taxon>Pseudoalteromonas</taxon>
    </lineage>
</organism>
<evidence type="ECO:0000256" key="4">
    <source>
        <dbReference type="ARBA" id="ARBA00022884"/>
    </source>
</evidence>
<dbReference type="PANTHER" id="PTHR38101">
    <property type="entry name" value="UPF0307 PROTEIN YJGA"/>
    <property type="match status" value="1"/>
</dbReference>
<keyword evidence="1 5" id="KW-0963">Cytoplasm</keyword>
<dbReference type="GO" id="GO:1902626">
    <property type="term" value="P:assembly of large subunit precursor of preribosome"/>
    <property type="evidence" value="ECO:0007669"/>
    <property type="project" value="UniProtKB-UniRule"/>
</dbReference>
<evidence type="ECO:0000256" key="5">
    <source>
        <dbReference type="HAMAP-Rule" id="MF_00765"/>
    </source>
</evidence>
<comment type="function">
    <text evidence="5">Member of a network of 50S ribosomal subunit biogenesis factors which assembles along the 30S-50S interface, preventing incorrect 23S rRNA structures from forming. Promotes peptidyl transferase center (PTC) maturation.</text>
</comment>
<dbReference type="InterPro" id="IPR006839">
    <property type="entry name" value="DarP"/>
</dbReference>
<dbReference type="GO" id="GO:0043022">
    <property type="term" value="F:ribosome binding"/>
    <property type="evidence" value="ECO:0007669"/>
    <property type="project" value="UniProtKB-UniRule"/>
</dbReference>
<evidence type="ECO:0000256" key="2">
    <source>
        <dbReference type="ARBA" id="ARBA00022517"/>
    </source>
</evidence>
<proteinExistence type="inferred from homology"/>
<evidence type="ECO:0000256" key="3">
    <source>
        <dbReference type="ARBA" id="ARBA00022730"/>
    </source>
</evidence>
<comment type="caution">
    <text evidence="6">The sequence shown here is derived from an EMBL/GenBank/DDBJ whole genome shotgun (WGS) entry which is preliminary data.</text>
</comment>
<comment type="subcellular location">
    <subcellularLocation>
        <location evidence="5">Cytoplasm</location>
    </subcellularLocation>
    <text evidence="5">Associates with late stage pre-50S ribosomal subunits.</text>
</comment>
<dbReference type="RefSeq" id="WP_009840698.1">
    <property type="nucleotide sequence ID" value="NZ_CH959302.1"/>
</dbReference>
<dbReference type="STRING" id="87626.PTD2_17282"/>
<evidence type="ECO:0000313" key="6">
    <source>
        <dbReference type="EMBL" id="EAR26714.1"/>
    </source>
</evidence>
<dbReference type="Pfam" id="PF04751">
    <property type="entry name" value="DarP"/>
    <property type="match status" value="1"/>
</dbReference>
<dbReference type="OrthoDB" id="5293604at2"/>
<reference evidence="6 7" key="1">
    <citation type="submission" date="2006-02" db="EMBL/GenBank/DDBJ databases">
        <authorList>
            <person name="Moran M.A."/>
            <person name="Kjelleberg S."/>
            <person name="Egan S."/>
            <person name="Saunders N."/>
            <person name="Thomas T."/>
            <person name="Ferriera S."/>
            <person name="Johnson J."/>
            <person name="Kravitz S."/>
            <person name="Halpern A."/>
            <person name="Remington K."/>
            <person name="Beeson K."/>
            <person name="Tran B."/>
            <person name="Rogers Y.-H."/>
            <person name="Friedman R."/>
            <person name="Venter J.C."/>
        </authorList>
    </citation>
    <scope>NUCLEOTIDE SEQUENCE [LARGE SCALE GENOMIC DNA]</scope>
    <source>
        <strain evidence="6 7">D2</strain>
    </source>
</reference>
<dbReference type="NCBIfam" id="NF003593">
    <property type="entry name" value="PRK05255.1-1"/>
    <property type="match status" value="1"/>
</dbReference>
<keyword evidence="4 5" id="KW-0694">RNA-binding</keyword>
<keyword evidence="2 5" id="KW-0690">Ribosome biogenesis</keyword>
<keyword evidence="3 5" id="KW-0699">rRNA-binding</keyword>
<keyword evidence="6" id="KW-0547">Nucleotide-binding</keyword>
<sequence>MPKKNANKVIDEDIIFISKSELKREAHEAHELAGKICALNKKQREKLPLNEDLKEALVLADKINNKTEAYRRHLNFVGKQVRLAENLEDIKTALNSILDKGSESIVIFHKLERTRDQVIELGDKKIDELVLQYANLDRQKLRQLARLAKKEQDSGKPGKFYRELFQYLKEYIHN</sequence>
<name>A4CF39_9GAMM</name>
<dbReference type="PIRSF" id="PIRSF016183">
    <property type="entry name" value="UCP016183"/>
    <property type="match status" value="1"/>
</dbReference>
<dbReference type="GO" id="GO:0005524">
    <property type="term" value="F:ATP binding"/>
    <property type="evidence" value="ECO:0007669"/>
    <property type="project" value="UniProtKB-KW"/>
</dbReference>
<accession>A4CF39</accession>
<dbReference type="SUPFAM" id="SSF158710">
    <property type="entry name" value="PSPTO4464-like"/>
    <property type="match status" value="1"/>
</dbReference>
<dbReference type="GO" id="GO:0019843">
    <property type="term" value="F:rRNA binding"/>
    <property type="evidence" value="ECO:0007669"/>
    <property type="project" value="UniProtKB-UniRule"/>
</dbReference>
<protein>
    <recommendedName>
        <fullName evidence="5">Dual-action ribosomal maturation protein DarP</fullName>
    </recommendedName>
    <alternativeName>
        <fullName evidence="5">Large ribosomal subunit assembly factor DarP</fullName>
    </alternativeName>
</protein>